<keyword evidence="6 9" id="KW-0472">Membrane</keyword>
<dbReference type="AlphaFoldDB" id="A0A6N4XMS4"/>
<accession>A0A6N4XMS4</accession>
<sequence length="111" mass="12304">MIRSYIYLIIAITLEIISTTFLKKSEQFTKLIPSVITIIGYMATFYFLSLTLRQIPVGIAYAIWSGVGIIFITIIGAVVFKQIPDLPALIGILLILIGVVIINLFSKMGTH</sequence>
<dbReference type="GO" id="GO:0005886">
    <property type="term" value="C:plasma membrane"/>
    <property type="evidence" value="ECO:0007669"/>
    <property type="project" value="UniProtKB-SubCell"/>
</dbReference>
<dbReference type="EMBL" id="CACVBY010000027">
    <property type="protein sequence ID" value="CAA7387174.1"/>
    <property type="molecule type" value="Genomic_DNA"/>
</dbReference>
<dbReference type="GO" id="GO:0031460">
    <property type="term" value="P:glycine betaine transport"/>
    <property type="evidence" value="ECO:0007669"/>
    <property type="project" value="TreeGrafter"/>
</dbReference>
<dbReference type="FunFam" id="1.10.3730.20:FF:000001">
    <property type="entry name" value="Quaternary ammonium compound resistance transporter SugE"/>
    <property type="match status" value="1"/>
</dbReference>
<dbReference type="GO" id="GO:1990961">
    <property type="term" value="P:xenobiotic detoxification by transmembrane export across the plasma membrane"/>
    <property type="evidence" value="ECO:0007669"/>
    <property type="project" value="UniProtKB-ARBA"/>
</dbReference>
<dbReference type="GO" id="GO:0015199">
    <property type="term" value="F:amino-acid betaine transmembrane transporter activity"/>
    <property type="evidence" value="ECO:0007669"/>
    <property type="project" value="TreeGrafter"/>
</dbReference>
<evidence type="ECO:0000256" key="9">
    <source>
        <dbReference type="SAM" id="Phobius"/>
    </source>
</evidence>
<dbReference type="PANTHER" id="PTHR30561:SF1">
    <property type="entry name" value="MULTIDRUG TRANSPORTER EMRE"/>
    <property type="match status" value="1"/>
</dbReference>
<dbReference type="InterPro" id="IPR037185">
    <property type="entry name" value="EmrE-like"/>
</dbReference>
<evidence type="ECO:0000256" key="3">
    <source>
        <dbReference type="ARBA" id="ARBA00022475"/>
    </source>
</evidence>
<keyword evidence="5 9" id="KW-1133">Transmembrane helix</keyword>
<dbReference type="SUPFAM" id="SSF103481">
    <property type="entry name" value="Multidrug resistance efflux transporter EmrE"/>
    <property type="match status" value="1"/>
</dbReference>
<keyword evidence="4 8" id="KW-0812">Transmembrane</keyword>
<dbReference type="Gene3D" id="1.10.3730.20">
    <property type="match status" value="1"/>
</dbReference>
<evidence type="ECO:0000256" key="2">
    <source>
        <dbReference type="ARBA" id="ARBA00022448"/>
    </source>
</evidence>
<evidence type="ECO:0000313" key="11">
    <source>
        <dbReference type="Proteomes" id="UP000445309"/>
    </source>
</evidence>
<evidence type="ECO:0000256" key="1">
    <source>
        <dbReference type="ARBA" id="ARBA00004651"/>
    </source>
</evidence>
<proteinExistence type="inferred from homology"/>
<dbReference type="GO" id="GO:0015297">
    <property type="term" value="F:antiporter activity"/>
    <property type="evidence" value="ECO:0007669"/>
    <property type="project" value="TreeGrafter"/>
</dbReference>
<evidence type="ECO:0000256" key="6">
    <source>
        <dbReference type="ARBA" id="ARBA00023136"/>
    </source>
</evidence>
<comment type="similarity">
    <text evidence="7 8">Belongs to the drug/metabolite transporter (DMT) superfamily. Small multidrug resistance (SMR) (TC 2.A.7.1) family.</text>
</comment>
<evidence type="ECO:0000256" key="4">
    <source>
        <dbReference type="ARBA" id="ARBA00022692"/>
    </source>
</evidence>
<comment type="subcellular location">
    <subcellularLocation>
        <location evidence="1 8">Cell membrane</location>
        <topology evidence="1 8">Multi-pass membrane protein</topology>
    </subcellularLocation>
</comment>
<evidence type="ECO:0000256" key="8">
    <source>
        <dbReference type="RuleBase" id="RU003942"/>
    </source>
</evidence>
<dbReference type="RefSeq" id="WP_394351084.1">
    <property type="nucleotide sequence ID" value="NZ_CACVBY010000027.1"/>
</dbReference>
<dbReference type="InterPro" id="IPR045324">
    <property type="entry name" value="Small_multidrug_res"/>
</dbReference>
<dbReference type="Pfam" id="PF00893">
    <property type="entry name" value="Multi_Drug_Res"/>
    <property type="match status" value="1"/>
</dbReference>
<dbReference type="InterPro" id="IPR000390">
    <property type="entry name" value="Small_drug/metabolite_transptr"/>
</dbReference>
<feature type="transmembrane region" description="Helical" evidence="9">
    <location>
        <begin position="86"/>
        <end position="105"/>
    </location>
</feature>
<dbReference type="PANTHER" id="PTHR30561">
    <property type="entry name" value="SMR FAMILY PROTON-DEPENDENT DRUG EFFLUX TRANSPORTER SUGE"/>
    <property type="match status" value="1"/>
</dbReference>
<evidence type="ECO:0000256" key="5">
    <source>
        <dbReference type="ARBA" id="ARBA00022989"/>
    </source>
</evidence>
<evidence type="ECO:0000313" key="10">
    <source>
        <dbReference type="EMBL" id="CAA7387174.1"/>
    </source>
</evidence>
<feature type="transmembrane region" description="Helical" evidence="9">
    <location>
        <begin position="28"/>
        <end position="48"/>
    </location>
</feature>
<keyword evidence="11" id="KW-1185">Reference proteome</keyword>
<organism evidence="10 11">
    <name type="scientific">Chryseobacterium fistulae</name>
    <dbReference type="NCBI Taxonomy" id="2675058"/>
    <lineage>
        <taxon>Bacteria</taxon>
        <taxon>Pseudomonadati</taxon>
        <taxon>Bacteroidota</taxon>
        <taxon>Flavobacteriia</taxon>
        <taxon>Flavobacteriales</taxon>
        <taxon>Weeksellaceae</taxon>
        <taxon>Chryseobacterium group</taxon>
        <taxon>Chryseobacterium</taxon>
    </lineage>
</organism>
<dbReference type="GO" id="GO:0015220">
    <property type="term" value="F:choline transmembrane transporter activity"/>
    <property type="evidence" value="ECO:0007669"/>
    <property type="project" value="TreeGrafter"/>
</dbReference>
<reference evidence="10 11" key="1">
    <citation type="submission" date="2020-01" db="EMBL/GenBank/DDBJ databases">
        <authorList>
            <person name="Rodrigo-Torres L."/>
            <person name="Arahal R. D."/>
            <person name="Lucena T."/>
        </authorList>
    </citation>
    <scope>NUCLEOTIDE SEQUENCE [LARGE SCALE GENOMIC DNA]</scope>
    <source>
        <strain evidence="10 11">CECT 9393</strain>
    </source>
</reference>
<protein>
    <submittedName>
        <fullName evidence="10">Multidrug transporter EmrE</fullName>
    </submittedName>
</protein>
<keyword evidence="2" id="KW-0813">Transport</keyword>
<feature type="transmembrane region" description="Helical" evidence="9">
    <location>
        <begin position="60"/>
        <end position="80"/>
    </location>
</feature>
<dbReference type="Proteomes" id="UP000445309">
    <property type="component" value="Unassembled WGS sequence"/>
</dbReference>
<feature type="transmembrane region" description="Helical" evidence="9">
    <location>
        <begin position="5"/>
        <end position="22"/>
    </location>
</feature>
<name>A0A6N4XMS4_9FLAO</name>
<evidence type="ECO:0000256" key="7">
    <source>
        <dbReference type="ARBA" id="ARBA00038032"/>
    </source>
</evidence>
<keyword evidence="3" id="KW-1003">Cell membrane</keyword>
<gene>
    <name evidence="10" type="primary">emrE</name>
    <name evidence="10" type="ORF">CHRY9393_01481</name>
</gene>